<dbReference type="SUPFAM" id="SSF117782">
    <property type="entry name" value="YbjQ-like"/>
    <property type="match status" value="1"/>
</dbReference>
<dbReference type="Pfam" id="PF01906">
    <property type="entry name" value="YbjQ_1"/>
    <property type="match status" value="1"/>
</dbReference>
<evidence type="ECO:0000313" key="2">
    <source>
        <dbReference type="EMBL" id="QPG74520.1"/>
    </source>
</evidence>
<dbReference type="InterPro" id="IPR035439">
    <property type="entry name" value="UPF0145_dom_sf"/>
</dbReference>
<accession>A0A875RP33</accession>
<dbReference type="KEGG" id="bnn:FOA43_001850"/>
<keyword evidence="3" id="KW-1185">Reference proteome</keyword>
<dbReference type="AlphaFoldDB" id="A0A875RP33"/>
<dbReference type="GeneID" id="62195251"/>
<evidence type="ECO:0000313" key="3">
    <source>
        <dbReference type="Proteomes" id="UP000662931"/>
    </source>
</evidence>
<dbReference type="HAMAP" id="MF_00338">
    <property type="entry name" value="UPF0145"/>
    <property type="match status" value="1"/>
</dbReference>
<dbReference type="Gene3D" id="3.30.110.70">
    <property type="entry name" value="Hypothetical protein apc22750. Chain B"/>
    <property type="match status" value="1"/>
</dbReference>
<evidence type="ECO:0000256" key="1">
    <source>
        <dbReference type="ARBA" id="ARBA00010751"/>
    </source>
</evidence>
<dbReference type="PANTHER" id="PTHR34068">
    <property type="entry name" value="UPF0145 PROTEIN YBJQ"/>
    <property type="match status" value="1"/>
</dbReference>
<name>A0A875RP33_EENNA</name>
<dbReference type="PANTHER" id="PTHR34068:SF2">
    <property type="entry name" value="UPF0145 PROTEIN SCO3412"/>
    <property type="match status" value="1"/>
</dbReference>
<reference evidence="2" key="1">
    <citation type="submission" date="2020-10" db="EMBL/GenBank/DDBJ databases">
        <authorList>
            <person name="Roach M.J.R."/>
        </authorList>
    </citation>
    <scope>NUCLEOTIDE SEQUENCE</scope>
    <source>
        <strain evidence="2">CBS 1945</strain>
    </source>
</reference>
<protein>
    <submittedName>
        <fullName evidence="2">Uncharacterized protein</fullName>
    </submittedName>
</protein>
<comment type="similarity">
    <text evidence="1">Belongs to the UPF0145 family.</text>
</comment>
<dbReference type="RefSeq" id="XP_038778085.1">
    <property type="nucleotide sequence ID" value="XM_038922157.1"/>
</dbReference>
<organism evidence="2 3">
    <name type="scientific">Eeniella nana</name>
    <name type="common">Yeast</name>
    <name type="synonym">Brettanomyces nanus</name>
    <dbReference type="NCBI Taxonomy" id="13502"/>
    <lineage>
        <taxon>Eukaryota</taxon>
        <taxon>Fungi</taxon>
        <taxon>Dikarya</taxon>
        <taxon>Ascomycota</taxon>
        <taxon>Saccharomycotina</taxon>
        <taxon>Pichiomycetes</taxon>
        <taxon>Pichiales</taxon>
        <taxon>Pichiaceae</taxon>
        <taxon>Brettanomyces</taxon>
    </lineage>
</organism>
<dbReference type="EMBL" id="CP064812">
    <property type="protein sequence ID" value="QPG74520.1"/>
    <property type="molecule type" value="Genomic_DNA"/>
</dbReference>
<gene>
    <name evidence="2" type="ORF">FOA43_001850</name>
</gene>
<dbReference type="Proteomes" id="UP000662931">
    <property type="component" value="Chromosome 1"/>
</dbReference>
<sequence length="128" mass="13306">MTSRLSPEGGSAAFTPFENGGVLISTADEISGHVIIQNIGLVFGSTVRSRNIGANIGASFKSIIGGELKPLTKNVVNSRDQAIERMIKAALSLGANGIVAFRFDSGSIGEGMTEICCYGSAVKTQRKA</sequence>
<proteinExistence type="inferred from homology"/>
<dbReference type="InterPro" id="IPR002765">
    <property type="entry name" value="UPF0145_YbjQ-like"/>
</dbReference>
<dbReference type="OrthoDB" id="68104at2759"/>